<protein>
    <submittedName>
        <fullName evidence="3">TolC family protein</fullName>
    </submittedName>
</protein>
<dbReference type="SUPFAM" id="SSF56954">
    <property type="entry name" value="Outer membrane efflux proteins (OEP)"/>
    <property type="match status" value="1"/>
</dbReference>
<dbReference type="Gene3D" id="1.20.1600.10">
    <property type="entry name" value="Outer membrane efflux proteins (OEP)"/>
    <property type="match status" value="1"/>
</dbReference>
<evidence type="ECO:0000313" key="3">
    <source>
        <dbReference type="EMBL" id="NII06552.1"/>
    </source>
</evidence>
<keyword evidence="4" id="KW-1185">Reference proteome</keyword>
<organism evidence="3 4">
    <name type="scientific">Luteibacter anthropi</name>
    <dbReference type="NCBI Taxonomy" id="564369"/>
    <lineage>
        <taxon>Bacteria</taxon>
        <taxon>Pseudomonadati</taxon>
        <taxon>Pseudomonadota</taxon>
        <taxon>Gammaproteobacteria</taxon>
        <taxon>Lysobacterales</taxon>
        <taxon>Rhodanobacteraceae</taxon>
        <taxon>Luteibacter</taxon>
    </lineage>
</organism>
<sequence>MTACASVQTPDLKPDLPSQWRNATPAEGGAATPDLRGWWHAFGDSRLDALVDEALKTNLDLQQAAERIRAARLMARHSGDRFLPNLHARTNDAIDPDASASFFIAGFDSTWELGLFGAHKGAKRVAQGDLENAEASLQGARVSLVAEVVRQWIQLRAAQQQEAVLQRTVDAQAEQLRLLEVRQGLRLASTQDVAQARVAQAQARATLADPRKAINASAQQLALLLGRSEPDAAWLEAGDLPQLGELRVATAPADLVRTRPEIVAAEANVLRSAGELGLTRAQMYPNLQIGAAMQWSTDITSYRHTRSRGIVSLGPIIDIPLFDWGNRVAAAHAKGYELKAAVLAYRQAVLQGVAEAETAMGDLQQSSEREQASIEAVTALRQGADALQTRVGLKLASPLDARQSQIESDHGELALLQARVERDLAYVSLYKALGGAPLPPHPAEGEH</sequence>
<dbReference type="InterPro" id="IPR010131">
    <property type="entry name" value="MdtP/NodT-like"/>
</dbReference>
<dbReference type="PANTHER" id="PTHR30203">
    <property type="entry name" value="OUTER MEMBRANE CATION EFFLUX PROTEIN"/>
    <property type="match status" value="1"/>
</dbReference>
<dbReference type="Proteomes" id="UP000490980">
    <property type="component" value="Unassembled WGS sequence"/>
</dbReference>
<evidence type="ECO:0000256" key="2">
    <source>
        <dbReference type="SAM" id="MobiDB-lite"/>
    </source>
</evidence>
<dbReference type="RefSeq" id="WP_166947623.1">
    <property type="nucleotide sequence ID" value="NZ_JAARLZ010000004.1"/>
</dbReference>
<evidence type="ECO:0000256" key="1">
    <source>
        <dbReference type="ARBA" id="ARBA00007613"/>
    </source>
</evidence>
<accession>A0A7X5UA42</accession>
<dbReference type="InterPro" id="IPR003423">
    <property type="entry name" value="OMP_efflux"/>
</dbReference>
<dbReference type="Pfam" id="PF02321">
    <property type="entry name" value="OEP"/>
    <property type="match status" value="2"/>
</dbReference>
<comment type="caution">
    <text evidence="3">The sequence shown here is derived from an EMBL/GenBank/DDBJ whole genome shotgun (WGS) entry which is preliminary data.</text>
</comment>
<dbReference type="AlphaFoldDB" id="A0A7X5UA42"/>
<proteinExistence type="inferred from homology"/>
<dbReference type="GO" id="GO:0015562">
    <property type="term" value="F:efflux transmembrane transporter activity"/>
    <property type="evidence" value="ECO:0007669"/>
    <property type="project" value="InterPro"/>
</dbReference>
<dbReference type="Gene3D" id="2.20.200.10">
    <property type="entry name" value="Outer membrane efflux proteins (OEP)"/>
    <property type="match status" value="1"/>
</dbReference>
<dbReference type="EMBL" id="JAARLZ010000004">
    <property type="protein sequence ID" value="NII06552.1"/>
    <property type="molecule type" value="Genomic_DNA"/>
</dbReference>
<name>A0A7X5UA42_9GAMM</name>
<comment type="similarity">
    <text evidence="1">Belongs to the outer membrane factor (OMF) (TC 1.B.17) family.</text>
</comment>
<evidence type="ECO:0000313" key="4">
    <source>
        <dbReference type="Proteomes" id="UP000490980"/>
    </source>
</evidence>
<dbReference type="PANTHER" id="PTHR30203:SF23">
    <property type="entry name" value="OUTER MEMBRANE EFFLUX PROTEIN"/>
    <property type="match status" value="1"/>
</dbReference>
<gene>
    <name evidence="3" type="ORF">HBF25_09160</name>
</gene>
<reference evidence="3 4" key="1">
    <citation type="submission" date="2020-03" db="EMBL/GenBank/DDBJ databases">
        <authorList>
            <person name="Lai Q."/>
        </authorList>
    </citation>
    <scope>NUCLEOTIDE SEQUENCE [LARGE SCALE GENOMIC DNA]</scope>
    <source>
        <strain evidence="3 4">CCUG 25036</strain>
    </source>
</reference>
<feature type="region of interest" description="Disordered" evidence="2">
    <location>
        <begin position="1"/>
        <end position="29"/>
    </location>
</feature>